<evidence type="ECO:0000256" key="1">
    <source>
        <dbReference type="SAM" id="MobiDB-lite"/>
    </source>
</evidence>
<organism evidence="2 3">
    <name type="scientific">Marasmius oreades</name>
    <name type="common">fairy-ring Marasmius</name>
    <dbReference type="NCBI Taxonomy" id="181124"/>
    <lineage>
        <taxon>Eukaryota</taxon>
        <taxon>Fungi</taxon>
        <taxon>Dikarya</taxon>
        <taxon>Basidiomycota</taxon>
        <taxon>Agaricomycotina</taxon>
        <taxon>Agaricomycetes</taxon>
        <taxon>Agaricomycetidae</taxon>
        <taxon>Agaricales</taxon>
        <taxon>Marasmiineae</taxon>
        <taxon>Marasmiaceae</taxon>
        <taxon>Marasmius</taxon>
    </lineage>
</organism>
<dbReference type="Pfam" id="PF09692">
    <property type="entry name" value="Arb1"/>
    <property type="match status" value="1"/>
</dbReference>
<dbReference type="GO" id="GO:0031047">
    <property type="term" value="P:regulatory ncRNA-mediated gene silencing"/>
    <property type="evidence" value="ECO:0007669"/>
    <property type="project" value="InterPro"/>
</dbReference>
<feature type="region of interest" description="Disordered" evidence="1">
    <location>
        <begin position="166"/>
        <end position="240"/>
    </location>
</feature>
<dbReference type="EMBL" id="CM032187">
    <property type="protein sequence ID" value="KAG7090073.1"/>
    <property type="molecule type" value="Genomic_DNA"/>
</dbReference>
<feature type="compositionally biased region" description="Basic and acidic residues" evidence="1">
    <location>
        <begin position="376"/>
        <end position="421"/>
    </location>
</feature>
<reference evidence="2" key="1">
    <citation type="journal article" date="2021" name="Genome Biol. Evol.">
        <title>The assembled and annotated genome of the fairy-ring fungus Marasmius oreades.</title>
        <authorList>
            <person name="Hiltunen M."/>
            <person name="Ament-Velasquez S.L."/>
            <person name="Johannesson H."/>
        </authorList>
    </citation>
    <scope>NUCLEOTIDE SEQUENCE</scope>
    <source>
        <strain evidence="2">03SP1</strain>
    </source>
</reference>
<comment type="caution">
    <text evidence="2">The sequence shown here is derived from an EMBL/GenBank/DDBJ whole genome shotgun (WGS) entry which is preliminary data.</text>
</comment>
<evidence type="ECO:0000313" key="3">
    <source>
        <dbReference type="Proteomes" id="UP001049176"/>
    </source>
</evidence>
<accession>A0A9P7RW13</accession>
<evidence type="ECO:0000313" key="2">
    <source>
        <dbReference type="EMBL" id="KAG7090073.1"/>
    </source>
</evidence>
<dbReference type="Proteomes" id="UP001049176">
    <property type="component" value="Chromosome 7"/>
</dbReference>
<feature type="compositionally biased region" description="Basic and acidic residues" evidence="1">
    <location>
        <begin position="190"/>
        <end position="203"/>
    </location>
</feature>
<sequence>MSKPNTTYVFTFPPFPVTPEGVSVTPFVDFQQRGIQIHLLGDEGEELDGIGNPTVALNIKHNTDTCKTDAKPRTAKVYKAAVKKLDGTMTVRKKEWWEEWEEIDRIRGVIGYNPNEARSDRFHKAVGDFNRNRRWPPMTTRVREQWDQFQLFAGLLTSIPIWQKKRANNPDDAETSESESDVENDDDEDGSSKLRHIEVHKVDTSLNSESEDKSLNRPKYKRPRPREPYGKGPSDLGCRPTVVENDEQIRELLSRAKEEKEDKLVAFLNDPERGVKVYLSSYFRRQGFHYTDRNLFTHPKLICIFLSYILRHHVLPDKEEEAAIRKAKEVTELALQELPLTSKLAKAIPDDFNRALSVFFEIRKERNFWANPDVIDSEKQAEDAKQTQESSKEKRDQVTRPEPNAKRVKLDTENDGYHEENAESSFLKEVIREGKLEILDGATKTGLRDAVATEGDVQMVDVIQEKGAAGSTLHSSSWGTSDSGGWGDAASTGQWANTTNDTTVLDVWGEDSDPWGAAGDSNEPLWSSADPTLLPLLGPTTLPMTHRTGMVEWSVRRVKKVIPPDLSTVSIPVQPTEVIACDEQYGNPYAVESELSRKLYRVEMEPWLGWGDSSQEEEGVLPRILEASRGQVIVQRGVVFEGAAKEKVGVARRRDEGMDVDSPSVYTSSSGIRPFNALEDTITVLMESSSVEHLRVGMGLGGTWVQLLRNGDIEGDSGLIGKSKKKGKCSSGERFWYVDELMVTLTSYHTV</sequence>
<feature type="region of interest" description="Disordered" evidence="1">
    <location>
        <begin position="374"/>
        <end position="421"/>
    </location>
</feature>
<dbReference type="RefSeq" id="XP_043006543.1">
    <property type="nucleotide sequence ID" value="XM_043156748.1"/>
</dbReference>
<keyword evidence="3" id="KW-1185">Reference proteome</keyword>
<dbReference type="OrthoDB" id="435402at2759"/>
<dbReference type="GeneID" id="66080765"/>
<proteinExistence type="predicted"/>
<dbReference type="KEGG" id="more:E1B28_011690"/>
<dbReference type="InterPro" id="IPR018606">
    <property type="entry name" value="Arb1"/>
</dbReference>
<feature type="compositionally biased region" description="Acidic residues" evidence="1">
    <location>
        <begin position="171"/>
        <end position="189"/>
    </location>
</feature>
<dbReference type="GO" id="GO:0033167">
    <property type="term" value="C:ARC complex"/>
    <property type="evidence" value="ECO:0007669"/>
    <property type="project" value="InterPro"/>
</dbReference>
<protein>
    <submittedName>
        <fullName evidence="2">Uncharacterized protein</fullName>
    </submittedName>
</protein>
<dbReference type="AlphaFoldDB" id="A0A9P7RW13"/>
<gene>
    <name evidence="2" type="ORF">E1B28_011690</name>
</gene>
<name>A0A9P7RW13_9AGAR</name>